<dbReference type="InterPro" id="IPR000223">
    <property type="entry name" value="Pept_S26A_signal_pept_1"/>
</dbReference>
<feature type="domain" description="Peptidase S26" evidence="7">
    <location>
        <begin position="325"/>
        <end position="363"/>
    </location>
</feature>
<evidence type="ECO:0000313" key="9">
    <source>
        <dbReference type="Proteomes" id="UP001597510"/>
    </source>
</evidence>
<dbReference type="EC" id="3.4.21.89" evidence="3 6"/>
<comment type="caution">
    <text evidence="8">The sequence shown here is derived from an EMBL/GenBank/DDBJ whole genome shotgun (WGS) entry which is preliminary data.</text>
</comment>
<comment type="catalytic activity">
    <reaction evidence="1 6">
        <text>Cleavage of hydrophobic, N-terminal signal or leader sequences from secreted and periplasmic proteins.</text>
        <dbReference type="EC" id="3.4.21.89"/>
    </reaction>
</comment>
<evidence type="ECO:0000256" key="5">
    <source>
        <dbReference type="ARBA" id="ARBA00022801"/>
    </source>
</evidence>
<dbReference type="InterPro" id="IPR019757">
    <property type="entry name" value="Pept_S26A_signal_pept_1_Lys-AS"/>
</dbReference>
<dbReference type="PROSITE" id="PS00760">
    <property type="entry name" value="SPASE_I_2"/>
    <property type="match status" value="1"/>
</dbReference>
<evidence type="ECO:0000259" key="7">
    <source>
        <dbReference type="Pfam" id="PF10502"/>
    </source>
</evidence>
<gene>
    <name evidence="8" type="primary">lepB</name>
    <name evidence="8" type="ORF">ACFSR2_16850</name>
</gene>
<dbReference type="CDD" id="cd06530">
    <property type="entry name" value="S26_SPase_I"/>
    <property type="match status" value="2"/>
</dbReference>
<organism evidence="8 9">
    <name type="scientific">Emticicia soli</name>
    <dbReference type="NCBI Taxonomy" id="2027878"/>
    <lineage>
        <taxon>Bacteria</taxon>
        <taxon>Pseudomonadati</taxon>
        <taxon>Bacteroidota</taxon>
        <taxon>Cytophagia</taxon>
        <taxon>Cytophagales</taxon>
        <taxon>Leadbetterellaceae</taxon>
        <taxon>Emticicia</taxon>
    </lineage>
</organism>
<dbReference type="Gene3D" id="2.10.109.10">
    <property type="entry name" value="Umud Fragment, subunit A"/>
    <property type="match status" value="2"/>
</dbReference>
<dbReference type="InterPro" id="IPR019533">
    <property type="entry name" value="Peptidase_S26"/>
</dbReference>
<keyword evidence="6" id="KW-0645">Protease</keyword>
<keyword evidence="9" id="KW-1185">Reference proteome</keyword>
<dbReference type="Proteomes" id="UP001597510">
    <property type="component" value="Unassembled WGS sequence"/>
</dbReference>
<evidence type="ECO:0000256" key="3">
    <source>
        <dbReference type="ARBA" id="ARBA00013208"/>
    </source>
</evidence>
<evidence type="ECO:0000256" key="6">
    <source>
        <dbReference type="RuleBase" id="RU362042"/>
    </source>
</evidence>
<evidence type="ECO:0000256" key="1">
    <source>
        <dbReference type="ARBA" id="ARBA00000677"/>
    </source>
</evidence>
<dbReference type="NCBIfam" id="TIGR02227">
    <property type="entry name" value="sigpep_I_bact"/>
    <property type="match status" value="1"/>
</dbReference>
<dbReference type="InterPro" id="IPR036286">
    <property type="entry name" value="LexA/Signal_pep-like_sf"/>
</dbReference>
<evidence type="ECO:0000313" key="8">
    <source>
        <dbReference type="EMBL" id="MFD2522568.1"/>
    </source>
</evidence>
<dbReference type="PANTHER" id="PTHR43390">
    <property type="entry name" value="SIGNAL PEPTIDASE I"/>
    <property type="match status" value="1"/>
</dbReference>
<dbReference type="EMBL" id="JBHULC010000021">
    <property type="protein sequence ID" value="MFD2522568.1"/>
    <property type="molecule type" value="Genomic_DNA"/>
</dbReference>
<dbReference type="PANTHER" id="PTHR43390:SF1">
    <property type="entry name" value="CHLOROPLAST PROCESSING PEPTIDASE"/>
    <property type="match status" value="1"/>
</dbReference>
<dbReference type="InterPro" id="IPR019758">
    <property type="entry name" value="Pept_S26A_signal_pept_1_CS"/>
</dbReference>
<proteinExistence type="inferred from homology"/>
<sequence length="385" mass="43958">MTDKIPTTEPPKTAVQKPKKKSPFREWLDSVVFAVVAASLIRWLLFEPYTIPSGSMENSLLIGDYIFVSKFHYGTRTPKTILQVPLTHQKIWGTEIPSFVDWIQLPQFRLPGFTHVKNGDVVVFNYPGCPERPDDFGGFDKYPVDLRTNYIKRTIGIPGDVVEMKEGQTFVNGKAFAPVPGLQMEYEIETNTQINEKIFVKNGITEFGQMISADDKTLYMVKATEQAIKDLKALDFVKNVRPLVQAQGDTSNLNNNIFPYNSRLFPYNRDNFVLTVPKKGVTIQLDEKNIAMYKGIITTFDGNDDAKYINGQIVLNGKPITSYTFKQNYYFMMGDNRHGSDDSRFWGFVPEDHVVGKAVLIWMSIDQNGSFLNKIRWNRLFSVIK</sequence>
<name>A0ABW5JAD6_9BACT</name>
<dbReference type="GO" id="GO:0009003">
    <property type="term" value="F:signal peptidase activity"/>
    <property type="evidence" value="ECO:0007669"/>
    <property type="project" value="UniProtKB-EC"/>
</dbReference>
<accession>A0ABW5JAD6</accession>
<evidence type="ECO:0000256" key="2">
    <source>
        <dbReference type="ARBA" id="ARBA00009370"/>
    </source>
</evidence>
<keyword evidence="5 6" id="KW-0378">Hydrolase</keyword>
<dbReference type="PRINTS" id="PR00727">
    <property type="entry name" value="LEADERPTASE"/>
</dbReference>
<dbReference type="SUPFAM" id="SSF51306">
    <property type="entry name" value="LexA/Signal peptidase"/>
    <property type="match status" value="1"/>
</dbReference>
<feature type="domain" description="Peptidase S26" evidence="7">
    <location>
        <begin position="25"/>
        <end position="185"/>
    </location>
</feature>
<comment type="similarity">
    <text evidence="2 6">Belongs to the peptidase S26 family.</text>
</comment>
<evidence type="ECO:0000256" key="4">
    <source>
        <dbReference type="ARBA" id="ARBA00019232"/>
    </source>
</evidence>
<dbReference type="PROSITE" id="PS00761">
    <property type="entry name" value="SPASE_I_3"/>
    <property type="match status" value="1"/>
</dbReference>
<protein>
    <recommendedName>
        <fullName evidence="4 6">Signal peptidase I</fullName>
        <ecNumber evidence="3 6">3.4.21.89</ecNumber>
    </recommendedName>
</protein>
<reference evidence="9" key="1">
    <citation type="journal article" date="2019" name="Int. J. Syst. Evol. Microbiol.">
        <title>The Global Catalogue of Microorganisms (GCM) 10K type strain sequencing project: providing services to taxonomists for standard genome sequencing and annotation.</title>
        <authorList>
            <consortium name="The Broad Institute Genomics Platform"/>
            <consortium name="The Broad Institute Genome Sequencing Center for Infectious Disease"/>
            <person name="Wu L."/>
            <person name="Ma J."/>
        </authorList>
    </citation>
    <scope>NUCLEOTIDE SEQUENCE [LARGE SCALE GENOMIC DNA]</scope>
    <source>
        <strain evidence="9">KCTC 52344</strain>
    </source>
</reference>
<comment type="subcellular location">
    <subcellularLocation>
        <location evidence="6">Membrane</location>
        <topology evidence="6">Single-pass type II membrane protein</topology>
    </subcellularLocation>
</comment>
<dbReference type="Pfam" id="PF10502">
    <property type="entry name" value="Peptidase_S26"/>
    <property type="match status" value="2"/>
</dbReference>
<dbReference type="RefSeq" id="WP_340237548.1">
    <property type="nucleotide sequence ID" value="NZ_JBBEWC010000008.1"/>
</dbReference>